<proteinExistence type="predicted"/>
<evidence type="ECO:0000313" key="7">
    <source>
        <dbReference type="EMBL" id="KGF03356.1"/>
    </source>
</evidence>
<dbReference type="RefSeq" id="WP_037328525.1">
    <property type="nucleotide sequence ID" value="NZ_JRMW01000040.1"/>
</dbReference>
<dbReference type="Pfam" id="PF03631">
    <property type="entry name" value="Virul_fac_BrkB"/>
    <property type="match status" value="1"/>
</dbReference>
<comment type="subcellular location">
    <subcellularLocation>
        <location evidence="1">Cell membrane</location>
        <topology evidence="1">Multi-pass membrane protein</topology>
    </subcellularLocation>
</comment>
<gene>
    <name evidence="7" type="ORF">HMPREF1630_07900</name>
</gene>
<feature type="transmembrane region" description="Helical" evidence="6">
    <location>
        <begin position="91"/>
        <end position="112"/>
    </location>
</feature>
<feature type="transmembrane region" description="Helical" evidence="6">
    <location>
        <begin position="225"/>
        <end position="244"/>
    </location>
</feature>
<keyword evidence="4 6" id="KW-1133">Transmembrane helix</keyword>
<comment type="caution">
    <text evidence="7">The sequence shown here is derived from an EMBL/GenBank/DDBJ whole genome shotgun (WGS) entry which is preliminary data.</text>
</comment>
<evidence type="ECO:0000256" key="5">
    <source>
        <dbReference type="ARBA" id="ARBA00023136"/>
    </source>
</evidence>
<dbReference type="PANTHER" id="PTHR30213">
    <property type="entry name" value="INNER MEMBRANE PROTEIN YHJD"/>
    <property type="match status" value="1"/>
</dbReference>
<keyword evidence="5 6" id="KW-0472">Membrane</keyword>
<dbReference type="InterPro" id="IPR017039">
    <property type="entry name" value="Virul_fac_BrkB"/>
</dbReference>
<dbReference type="EMBL" id="JRMW01000040">
    <property type="protein sequence ID" value="KGF03356.1"/>
    <property type="molecule type" value="Genomic_DNA"/>
</dbReference>
<organism evidence="7 8">
    <name type="scientific">Anaerococcus lactolyticus S7-1-13</name>
    <dbReference type="NCBI Taxonomy" id="1284686"/>
    <lineage>
        <taxon>Bacteria</taxon>
        <taxon>Bacillati</taxon>
        <taxon>Bacillota</taxon>
        <taxon>Tissierellia</taxon>
        <taxon>Tissierellales</taxon>
        <taxon>Peptoniphilaceae</taxon>
        <taxon>Anaerococcus</taxon>
    </lineage>
</organism>
<accession>A0A095X0Y0</accession>
<name>A0A095X0Y0_9FIRM</name>
<evidence type="ECO:0000256" key="3">
    <source>
        <dbReference type="ARBA" id="ARBA00022692"/>
    </source>
</evidence>
<evidence type="ECO:0000313" key="8">
    <source>
        <dbReference type="Proteomes" id="UP000029579"/>
    </source>
</evidence>
<dbReference type="eggNOG" id="COG1295">
    <property type="taxonomic scope" value="Bacteria"/>
</dbReference>
<feature type="transmembrane region" description="Helical" evidence="6">
    <location>
        <begin position="132"/>
        <end position="154"/>
    </location>
</feature>
<evidence type="ECO:0000256" key="1">
    <source>
        <dbReference type="ARBA" id="ARBA00004651"/>
    </source>
</evidence>
<dbReference type="PIRSF" id="PIRSF035875">
    <property type="entry name" value="RNase_BN"/>
    <property type="match status" value="1"/>
</dbReference>
<dbReference type="Proteomes" id="UP000029579">
    <property type="component" value="Unassembled WGS sequence"/>
</dbReference>
<protein>
    <submittedName>
        <fullName evidence="7">Ribonuclease</fullName>
    </submittedName>
</protein>
<sequence length="325" mass="36325">MKIKKHKFKDFIKNFINRLKTQDIMTYASALSFYFLQASIPLMMVLVSVASTFLKGNEKIIYEFLNLFPKTTARLIIKALDIMFASSQSTAVTTVTILFALWSATSGVDKLIMAINHAYGLGHQAKAIKQRLMSIIYTIIFIAFIMFLLIFQIYGPTIINILDSKILTITGRFFGDNLESIIDFISSPIFTILTIAIPLLIMSAALGILYKYAPGNSANRIPFKQALTGGILATGTIYVASFAYSYFINNFSNKSLIYGALAGILALFIWLLIVSSLLIIGAELIAAFREGYRDEYFDKEINPTINAENPMNKFVSKIKGKINEK</sequence>
<evidence type="ECO:0000256" key="2">
    <source>
        <dbReference type="ARBA" id="ARBA00022475"/>
    </source>
</evidence>
<keyword evidence="2" id="KW-1003">Cell membrane</keyword>
<dbReference type="AlphaFoldDB" id="A0A095X0Y0"/>
<dbReference type="NCBIfam" id="TIGR00765">
    <property type="entry name" value="yihY_not_rbn"/>
    <property type="match status" value="1"/>
</dbReference>
<evidence type="ECO:0000256" key="4">
    <source>
        <dbReference type="ARBA" id="ARBA00022989"/>
    </source>
</evidence>
<dbReference type="OrthoDB" id="1688708at2"/>
<feature type="transmembrane region" description="Helical" evidence="6">
    <location>
        <begin position="24"/>
        <end position="47"/>
    </location>
</feature>
<dbReference type="GO" id="GO:0005886">
    <property type="term" value="C:plasma membrane"/>
    <property type="evidence" value="ECO:0007669"/>
    <property type="project" value="UniProtKB-SubCell"/>
</dbReference>
<evidence type="ECO:0000256" key="6">
    <source>
        <dbReference type="SAM" id="Phobius"/>
    </source>
</evidence>
<feature type="transmembrane region" description="Helical" evidence="6">
    <location>
        <begin position="256"/>
        <end position="280"/>
    </location>
</feature>
<feature type="transmembrane region" description="Helical" evidence="6">
    <location>
        <begin position="189"/>
        <end position="213"/>
    </location>
</feature>
<keyword evidence="3 6" id="KW-0812">Transmembrane</keyword>
<reference evidence="7 8" key="1">
    <citation type="submission" date="2014-07" db="EMBL/GenBank/DDBJ databases">
        <authorList>
            <person name="McCorrison J."/>
            <person name="Sanka R."/>
            <person name="Torralba M."/>
            <person name="Gillis M."/>
            <person name="Haft D.H."/>
            <person name="Methe B."/>
            <person name="Sutton G."/>
            <person name="Nelson K.E."/>
        </authorList>
    </citation>
    <scope>NUCLEOTIDE SEQUENCE [LARGE SCALE GENOMIC DNA]</scope>
    <source>
        <strain evidence="7 8">S7-1-13</strain>
    </source>
</reference>
<dbReference type="PANTHER" id="PTHR30213:SF0">
    <property type="entry name" value="UPF0761 MEMBRANE PROTEIN YIHY"/>
    <property type="match status" value="1"/>
</dbReference>